<organism evidence="1 2">
    <name type="scientific">Thermogutta terrifontis</name>
    <dbReference type="NCBI Taxonomy" id="1331910"/>
    <lineage>
        <taxon>Bacteria</taxon>
        <taxon>Pseudomonadati</taxon>
        <taxon>Planctomycetota</taxon>
        <taxon>Planctomycetia</taxon>
        <taxon>Pirellulales</taxon>
        <taxon>Thermoguttaceae</taxon>
        <taxon>Thermogutta</taxon>
    </lineage>
</organism>
<gene>
    <name evidence="1" type="ORF">THTE_2793</name>
</gene>
<evidence type="ECO:0000313" key="1">
    <source>
        <dbReference type="EMBL" id="ASV75395.1"/>
    </source>
</evidence>
<keyword evidence="2" id="KW-1185">Reference proteome</keyword>
<dbReference type="KEGG" id="ttf:THTE_2793"/>
<reference evidence="1 2" key="1">
    <citation type="journal article" name="Front. Microbiol.">
        <title>Sugar Metabolism of the First Thermophilic Planctomycete Thermogutta terrifontis: Comparative Genomic and Transcriptomic Approaches.</title>
        <authorList>
            <person name="Elcheninov A.G."/>
            <person name="Menzel P."/>
            <person name="Gudbergsdottir S.R."/>
            <person name="Slesarev A.I."/>
            <person name="Kadnikov V.V."/>
            <person name="Krogh A."/>
            <person name="Bonch-Osmolovskaya E.A."/>
            <person name="Peng X."/>
            <person name="Kublanov I.V."/>
        </authorList>
    </citation>
    <scope>NUCLEOTIDE SEQUENCE [LARGE SCALE GENOMIC DNA]</scope>
    <source>
        <strain evidence="1 2">R1</strain>
    </source>
</reference>
<dbReference type="AlphaFoldDB" id="A0A286RHE2"/>
<sequence>MGGLERPVPPGPWDCFNELRLLGEATSHSKLEEKQKMTGDSAYDE</sequence>
<proteinExistence type="predicted"/>
<dbReference type="EMBL" id="CP018477">
    <property type="protein sequence ID" value="ASV75395.1"/>
    <property type="molecule type" value="Genomic_DNA"/>
</dbReference>
<accession>A0A286RHE2</accession>
<protein>
    <submittedName>
        <fullName evidence="1">Uncharacterized protein</fullName>
    </submittedName>
</protein>
<name>A0A286RHE2_9BACT</name>
<evidence type="ECO:0000313" key="2">
    <source>
        <dbReference type="Proteomes" id="UP000215086"/>
    </source>
</evidence>
<dbReference type="Proteomes" id="UP000215086">
    <property type="component" value="Chromosome"/>
</dbReference>